<name>A0ABY6AFD0_9GAMM</name>
<dbReference type="RefSeq" id="WP_260997398.1">
    <property type="nucleotide sequence ID" value="NZ_CP054475.1"/>
</dbReference>
<dbReference type="Gene3D" id="1.20.120.30">
    <property type="entry name" value="Aspartate receptor, ligand-binding domain"/>
    <property type="match status" value="1"/>
</dbReference>
<evidence type="ECO:0000313" key="2">
    <source>
        <dbReference type="EMBL" id="UXD88674.1"/>
    </source>
</evidence>
<organism evidence="2 3">
    <name type="scientific">Thalassolituus hydrocarboniclasticus</name>
    <dbReference type="NCBI Taxonomy" id="2742796"/>
    <lineage>
        <taxon>Bacteria</taxon>
        <taxon>Pseudomonadati</taxon>
        <taxon>Pseudomonadota</taxon>
        <taxon>Gammaproteobacteria</taxon>
        <taxon>Oceanospirillales</taxon>
        <taxon>Oceanospirillaceae</taxon>
        <taxon>Thalassolituus</taxon>
    </lineage>
</organism>
<accession>A0ABY6AFD0</accession>
<dbReference type="EMBL" id="CP054475">
    <property type="protein sequence ID" value="UXD88674.1"/>
    <property type="molecule type" value="Genomic_DNA"/>
</dbReference>
<sequence length="146" mass="17048">MNKNETLQQLRQARTGHLRWQAHAQSILSAPNHLDNISEKAPMNHTDCQFGQWYFGQMEALKHIPGYQQIDPLHERLHQLYREIFDIMLEKKSGTFNWLFGSDARHRQRCIDKARPVMDQLSATSKELLAAIDELQKTIEQMPEPA</sequence>
<protein>
    <submittedName>
        <fullName evidence="2">CZB domain-containing protein</fullName>
    </submittedName>
</protein>
<reference evidence="3" key="1">
    <citation type="submission" date="2020-06" db="EMBL/GenBank/DDBJ databases">
        <title>Thalassolituus marinus alknpb1M-1, a hydrocarbon-degrading bacterium isolated from the deep-sea overlying water using an in-situ strategy from the South China Sea basin.</title>
        <authorList>
            <person name="Dong C."/>
            <person name="Chen Y."/>
            <person name="Shao Z."/>
        </authorList>
    </citation>
    <scope>NUCLEOTIDE SEQUENCE [LARGE SCALE GENOMIC DNA]</scope>
    <source>
        <strain evidence="3">alknpb1M-1</strain>
    </source>
</reference>
<evidence type="ECO:0000313" key="3">
    <source>
        <dbReference type="Proteomes" id="UP001065322"/>
    </source>
</evidence>
<dbReference type="InterPro" id="IPR025991">
    <property type="entry name" value="Chemoreceptor_zinc-bind_dom"/>
</dbReference>
<feature type="domain" description="Chemoreceptor zinc-binding" evidence="1">
    <location>
        <begin position="17"/>
        <end position="84"/>
    </location>
</feature>
<gene>
    <name evidence="2" type="ORF">HUF19_15090</name>
</gene>
<evidence type="ECO:0000259" key="1">
    <source>
        <dbReference type="Pfam" id="PF13682"/>
    </source>
</evidence>
<keyword evidence="3" id="KW-1185">Reference proteome</keyword>
<dbReference type="Proteomes" id="UP001065322">
    <property type="component" value="Chromosome"/>
</dbReference>
<dbReference type="Pfam" id="PF13682">
    <property type="entry name" value="CZB"/>
    <property type="match status" value="1"/>
</dbReference>
<proteinExistence type="predicted"/>